<dbReference type="GO" id="GO:0003700">
    <property type="term" value="F:DNA-binding transcription factor activity"/>
    <property type="evidence" value="ECO:0007669"/>
    <property type="project" value="InterPro"/>
</dbReference>
<evidence type="ECO:0000313" key="6">
    <source>
        <dbReference type="EMBL" id="MRH22289.1"/>
    </source>
</evidence>
<accession>A0A844BIA2</accession>
<name>A0A844BIA2_9RHOB</name>
<dbReference type="Pfam" id="PF00376">
    <property type="entry name" value="MerR"/>
    <property type="match status" value="1"/>
</dbReference>
<dbReference type="InterPro" id="IPR009061">
    <property type="entry name" value="DNA-bd_dom_put_sf"/>
</dbReference>
<dbReference type="PROSITE" id="PS00552">
    <property type="entry name" value="HTH_MERR_1"/>
    <property type="match status" value="1"/>
</dbReference>
<feature type="domain" description="HTH merR-type" evidence="5">
    <location>
        <begin position="1"/>
        <end position="70"/>
    </location>
</feature>
<dbReference type="Proteomes" id="UP000466730">
    <property type="component" value="Unassembled WGS sequence"/>
</dbReference>
<protein>
    <submittedName>
        <fullName evidence="6">MerR family DNA-binding protein</fullName>
    </submittedName>
</protein>
<proteinExistence type="predicted"/>
<reference evidence="6 7" key="1">
    <citation type="submission" date="2019-11" db="EMBL/GenBank/DDBJ databases">
        <title>Draft Whole-Genome sequence of the marine photosynthetic bacterium Rhodovulum strictum DSM 11289.</title>
        <authorList>
            <person name="Kyndt J.A."/>
            <person name="Meyer T.E."/>
        </authorList>
    </citation>
    <scope>NUCLEOTIDE SEQUENCE [LARGE SCALE GENOMIC DNA]</scope>
    <source>
        <strain evidence="6 7">DSM 11289</strain>
    </source>
</reference>
<sequence length="164" mass="18392">MLSIGKLAEVTGVKVPTIRYYEQIGLMPCPGRSSGNQRLYGPAERQRLAFIRHARDLGFPLQAIRELLALTDRPETSCEAADRIARAQLAEVNSRISRLMALRAELERMLERHCAGRVADCRVIEVLGDHGLCLHHDRPVMGDIAVSDAPDNPPKRNPRYRACR</sequence>
<evidence type="ECO:0000256" key="2">
    <source>
        <dbReference type="ARBA" id="ARBA00023125"/>
    </source>
</evidence>
<dbReference type="PROSITE" id="PS50937">
    <property type="entry name" value="HTH_MERR_2"/>
    <property type="match status" value="1"/>
</dbReference>
<keyword evidence="3" id="KW-0804">Transcription</keyword>
<gene>
    <name evidence="6" type="ORF">GH815_14985</name>
</gene>
<evidence type="ECO:0000313" key="7">
    <source>
        <dbReference type="Proteomes" id="UP000466730"/>
    </source>
</evidence>
<keyword evidence="7" id="KW-1185">Reference proteome</keyword>
<dbReference type="AlphaFoldDB" id="A0A844BIA2"/>
<feature type="region of interest" description="Disordered" evidence="4">
    <location>
        <begin position="144"/>
        <end position="164"/>
    </location>
</feature>
<evidence type="ECO:0000256" key="4">
    <source>
        <dbReference type="SAM" id="MobiDB-lite"/>
    </source>
</evidence>
<dbReference type="PANTHER" id="PTHR30204:SF92">
    <property type="entry name" value="HTH-TYPE TRANSCRIPTIONAL REGULATOR ZNTR"/>
    <property type="match status" value="1"/>
</dbReference>
<dbReference type="InterPro" id="IPR000551">
    <property type="entry name" value="MerR-type_HTH_dom"/>
</dbReference>
<keyword evidence="2 6" id="KW-0238">DNA-binding</keyword>
<evidence type="ECO:0000259" key="5">
    <source>
        <dbReference type="PROSITE" id="PS50937"/>
    </source>
</evidence>
<dbReference type="CDD" id="cd04785">
    <property type="entry name" value="HTH_CadR-PbrR-like"/>
    <property type="match status" value="1"/>
</dbReference>
<keyword evidence="1" id="KW-0805">Transcription regulation</keyword>
<evidence type="ECO:0000256" key="1">
    <source>
        <dbReference type="ARBA" id="ARBA00023015"/>
    </source>
</evidence>
<dbReference type="PRINTS" id="PR00040">
    <property type="entry name" value="HTHMERR"/>
</dbReference>
<dbReference type="RefSeq" id="WP_153749569.1">
    <property type="nucleotide sequence ID" value="NZ_BAAADI010000009.1"/>
</dbReference>
<organism evidence="6 7">
    <name type="scientific">Rhodovulum strictum</name>
    <dbReference type="NCBI Taxonomy" id="58314"/>
    <lineage>
        <taxon>Bacteria</taxon>
        <taxon>Pseudomonadati</taxon>
        <taxon>Pseudomonadota</taxon>
        <taxon>Alphaproteobacteria</taxon>
        <taxon>Rhodobacterales</taxon>
        <taxon>Paracoccaceae</taxon>
        <taxon>Rhodovulum</taxon>
    </lineage>
</organism>
<dbReference type="PANTHER" id="PTHR30204">
    <property type="entry name" value="REDOX-CYCLING DRUG-SENSING TRANSCRIPTIONAL ACTIVATOR SOXR"/>
    <property type="match status" value="1"/>
</dbReference>
<dbReference type="Pfam" id="PF09278">
    <property type="entry name" value="MerR-DNA-bind"/>
    <property type="match status" value="1"/>
</dbReference>
<evidence type="ECO:0000256" key="3">
    <source>
        <dbReference type="ARBA" id="ARBA00023163"/>
    </source>
</evidence>
<dbReference type="InterPro" id="IPR015358">
    <property type="entry name" value="Tscrpt_reg_MerR_DNA-bd"/>
</dbReference>
<dbReference type="SUPFAM" id="SSF46955">
    <property type="entry name" value="Putative DNA-binding domain"/>
    <property type="match status" value="1"/>
</dbReference>
<dbReference type="Gene3D" id="1.10.1660.10">
    <property type="match status" value="1"/>
</dbReference>
<dbReference type="EMBL" id="WJPO01000027">
    <property type="protein sequence ID" value="MRH22289.1"/>
    <property type="molecule type" value="Genomic_DNA"/>
</dbReference>
<dbReference type="OrthoDB" id="9802944at2"/>
<dbReference type="InterPro" id="IPR047057">
    <property type="entry name" value="MerR_fam"/>
</dbReference>
<dbReference type="GO" id="GO:0003677">
    <property type="term" value="F:DNA binding"/>
    <property type="evidence" value="ECO:0007669"/>
    <property type="project" value="UniProtKB-KW"/>
</dbReference>
<dbReference type="SMART" id="SM00422">
    <property type="entry name" value="HTH_MERR"/>
    <property type="match status" value="1"/>
</dbReference>
<comment type="caution">
    <text evidence="6">The sequence shown here is derived from an EMBL/GenBank/DDBJ whole genome shotgun (WGS) entry which is preliminary data.</text>
</comment>